<dbReference type="Gene3D" id="3.10.10.10">
    <property type="entry name" value="HIV Type 1 Reverse Transcriptase, subunit A, domain 1"/>
    <property type="match status" value="1"/>
</dbReference>
<dbReference type="InterPro" id="IPR050951">
    <property type="entry name" value="Retrovirus_Pol_polyprotein"/>
</dbReference>
<dbReference type="CDD" id="cd01647">
    <property type="entry name" value="RT_LTR"/>
    <property type="match status" value="1"/>
</dbReference>
<dbReference type="Proteomes" id="UP001159363">
    <property type="component" value="Chromosome 6"/>
</dbReference>
<proteinExistence type="predicted"/>
<comment type="caution">
    <text evidence="1">The sequence shown here is derived from an EMBL/GenBank/DDBJ whole genome shotgun (WGS) entry which is preliminary data.</text>
</comment>
<evidence type="ECO:0000313" key="2">
    <source>
        <dbReference type="Proteomes" id="UP001159363"/>
    </source>
</evidence>
<dbReference type="PANTHER" id="PTHR37984:SF9">
    <property type="entry name" value="INTEGRASE CATALYTIC DOMAIN-CONTAINING PROTEIN"/>
    <property type="match status" value="1"/>
</dbReference>
<evidence type="ECO:0000313" key="1">
    <source>
        <dbReference type="EMBL" id="KAJ8879062.1"/>
    </source>
</evidence>
<keyword evidence="2" id="KW-1185">Reference proteome</keyword>
<dbReference type="PANTHER" id="PTHR37984">
    <property type="entry name" value="PROTEIN CBG26694"/>
    <property type="match status" value="1"/>
</dbReference>
<dbReference type="InterPro" id="IPR043502">
    <property type="entry name" value="DNA/RNA_pol_sf"/>
</dbReference>
<name>A0ABQ9H437_9NEOP</name>
<dbReference type="InterPro" id="IPR021109">
    <property type="entry name" value="Peptidase_aspartic_dom_sf"/>
</dbReference>
<dbReference type="SUPFAM" id="SSF50630">
    <property type="entry name" value="Acid proteases"/>
    <property type="match status" value="1"/>
</dbReference>
<dbReference type="EMBL" id="JARBHB010000007">
    <property type="protein sequence ID" value="KAJ8879062.1"/>
    <property type="molecule type" value="Genomic_DNA"/>
</dbReference>
<accession>A0ABQ9H437</accession>
<dbReference type="Gene3D" id="3.30.70.270">
    <property type="match status" value="1"/>
</dbReference>
<organism evidence="1 2">
    <name type="scientific">Dryococelus australis</name>
    <dbReference type="NCBI Taxonomy" id="614101"/>
    <lineage>
        <taxon>Eukaryota</taxon>
        <taxon>Metazoa</taxon>
        <taxon>Ecdysozoa</taxon>
        <taxon>Arthropoda</taxon>
        <taxon>Hexapoda</taxon>
        <taxon>Insecta</taxon>
        <taxon>Pterygota</taxon>
        <taxon>Neoptera</taxon>
        <taxon>Polyneoptera</taxon>
        <taxon>Phasmatodea</taxon>
        <taxon>Verophasmatodea</taxon>
        <taxon>Anareolatae</taxon>
        <taxon>Phasmatidae</taxon>
        <taxon>Eurycanthinae</taxon>
        <taxon>Dryococelus</taxon>
    </lineage>
</organism>
<dbReference type="SUPFAM" id="SSF56672">
    <property type="entry name" value="DNA/RNA polymerases"/>
    <property type="match status" value="1"/>
</dbReference>
<protein>
    <submittedName>
        <fullName evidence="1">Uncharacterized protein</fullName>
    </submittedName>
</protein>
<gene>
    <name evidence="1" type="ORF">PR048_019668</name>
</gene>
<sequence>MRNELIRDRLVVGLLDKRLPETLQLAVTLTLETAVNKAGQTDRSRAVGHLLKSTWSDVQPSEKAAVFAKRQVILGKFVERGKKNPHLSEIQGPSQSGNELFLASVNGKEISSPWRTEVNVGGQVIQFKIDMGAGVTAIPEQVFGSWYSASNLEIKLVNTQHFGPCSSPLKIQGKITTPITWRGNTVMGLKEPLLGWSAIESLGMLQWVEEVNQLRNKFDPQERYPKLFEGLVLMAVTYTIRQKNDPVLVSFHAPRRAYHWCSGIVIVPKQNELIRLCVDLTALSTNVQTVHTILLAIDDSLAQLRKVKVFSKLNTNSGYWQVPLAEESKPLTTFITPFGRFYFN</sequence>
<reference evidence="1 2" key="1">
    <citation type="submission" date="2023-02" db="EMBL/GenBank/DDBJ databases">
        <title>LHISI_Scaffold_Assembly.</title>
        <authorList>
            <person name="Stuart O.P."/>
            <person name="Cleave R."/>
            <person name="Magrath M.J.L."/>
            <person name="Mikheyev A.S."/>
        </authorList>
    </citation>
    <scope>NUCLEOTIDE SEQUENCE [LARGE SCALE GENOMIC DNA]</scope>
    <source>
        <strain evidence="1">Daus_M_001</strain>
        <tissue evidence="1">Leg muscle</tissue>
    </source>
</reference>
<dbReference type="InterPro" id="IPR043128">
    <property type="entry name" value="Rev_trsase/Diguanyl_cyclase"/>
</dbReference>